<comment type="caution">
    <text evidence="9">The sequence shown here is derived from an EMBL/GenBank/DDBJ whole genome shotgun (WGS) entry which is preliminary data.</text>
</comment>
<keyword evidence="10" id="KW-1185">Reference proteome</keyword>
<reference evidence="9 10" key="1">
    <citation type="journal article" date="2015" name="BMC Genomics">
        <title>The genome of the truffle-parasite Tolypocladium ophioglossoides and the evolution of antifungal peptaibiotics.</title>
        <authorList>
            <person name="Quandt C.A."/>
            <person name="Bushley K.E."/>
            <person name="Spatafora J.W."/>
        </authorList>
    </citation>
    <scope>NUCLEOTIDE SEQUENCE [LARGE SCALE GENOMIC DNA]</scope>
    <source>
        <strain evidence="9 10">CBS 100239</strain>
    </source>
</reference>
<dbReference type="PROSITE" id="PS50203">
    <property type="entry name" value="CALPAIN_CAT"/>
    <property type="match status" value="1"/>
</dbReference>
<dbReference type="AlphaFoldDB" id="A0A0L0N0J6"/>
<comment type="similarity">
    <text evidence="1">Belongs to the peptidase C2 family.</text>
</comment>
<sequence length="966" mass="108705">MSAIIGPNIGRRSRSRSRSRGSRSGSVAGRFASPAPRRRPALGMASPRWPPKQQEPQAAIDEFWAKFTTKTPGKVYADKTMLQATTVIPRNQYVDKVAKKAAQAVSASSSSSVTTTVTTLTATATTPTTPTTPRGTTSASYAAAAATCRAKVAKIVRECRRVNKKYRDPHFDLESDLKLGRRETLQSLANAAGKPPGSGFRPRSAKRVTEVFDRPQFYIEGPTANDVRQGRDGDCWLMAALCTLSNKKGLIERLCVAHDQKVGVYGFVFHRDGEWISEIVDDFLYLTKPDYDESYTDRVLFNECERLDPEEAYRRTYQTNSGALYFAQCEHPQETWLPLLEKCYAKAHGDYAAIEGGYGGEGIEDLTGGVTSEIFTTDILDKDHFWGELLKVNKEFLFGCSTGVWGSSQWGERKGIMELHSYSVQRAVEIDGQRLVRLKNPWGKGEWKGPWSDGSKEWTPEWLEKLGHRFGDDGDFWIAYEDLLRKYQAFERTRLFDADWGVAQIWTTLSVPWMLNYHDTYFTLSVSQPGPVVIVLSQLDERYFRGLEGQYQFELALRLHKSGHEDYIVRSQAPYRMCRSVNVELKLEAGEYDVRVKIDAARDEDVLPVETVIRNSAKERRDKLTRIGLAYDLAHGKGRVVESPEEAAAREAYEKRAKMRQRLEIRKKIQESREEEYYLKRKRYEKGKERQCRAQRKREAKMAEREAKQRAKMVEREEWQRAKMVEREEKRRYAEEDKAKDVPVPAQKDACDAAQEKKPAESPGDQVPPGDNEERICPSPKADTPEFKLEAEEVDKIPSANGGNPLEAALQPDAAATQPFNLAPQPACEPPGSDFFDSLSDLSDLSNREFDIKINFHLEHLERQPAPLPPPPATLDDGPDEFERDPWNAVVVVGLRVYHQAADAVHLAVVRPNPYADDDDAAADAADDEGGSKGLDVDDSAKDATLVGGVADRKKSIMGNNSQRLA</sequence>
<organism evidence="9 10">
    <name type="scientific">Tolypocladium ophioglossoides (strain CBS 100239)</name>
    <name type="common">Snaketongue truffleclub</name>
    <name type="synonym">Elaphocordyceps ophioglossoides</name>
    <dbReference type="NCBI Taxonomy" id="1163406"/>
    <lineage>
        <taxon>Eukaryota</taxon>
        <taxon>Fungi</taxon>
        <taxon>Dikarya</taxon>
        <taxon>Ascomycota</taxon>
        <taxon>Pezizomycotina</taxon>
        <taxon>Sordariomycetes</taxon>
        <taxon>Hypocreomycetidae</taxon>
        <taxon>Hypocreales</taxon>
        <taxon>Ophiocordycipitaceae</taxon>
        <taxon>Tolypocladium</taxon>
    </lineage>
</organism>
<evidence type="ECO:0000313" key="9">
    <source>
        <dbReference type="EMBL" id="KND87622.1"/>
    </source>
</evidence>
<dbReference type="Proteomes" id="UP000036947">
    <property type="component" value="Unassembled WGS sequence"/>
</dbReference>
<feature type="compositionally biased region" description="Basic residues" evidence="7">
    <location>
        <begin position="11"/>
        <end position="21"/>
    </location>
</feature>
<feature type="active site" evidence="5 6">
    <location>
        <position position="440"/>
    </location>
</feature>
<evidence type="ECO:0000256" key="3">
    <source>
        <dbReference type="ARBA" id="ARBA00022801"/>
    </source>
</evidence>
<keyword evidence="2 6" id="KW-0645">Protease</keyword>
<protein>
    <submittedName>
        <fullName evidence="9">Calpain-1 catalytic subunit</fullName>
    </submittedName>
</protein>
<feature type="compositionally biased region" description="Basic and acidic residues" evidence="7">
    <location>
        <begin position="749"/>
        <end position="760"/>
    </location>
</feature>
<feature type="region of interest" description="Disordered" evidence="7">
    <location>
        <begin position="728"/>
        <end position="835"/>
    </location>
</feature>
<name>A0A0L0N0J6_TOLOC</name>
<feature type="active site" evidence="5 6">
    <location>
        <position position="420"/>
    </location>
</feature>
<feature type="region of interest" description="Disordered" evidence="7">
    <location>
        <begin position="688"/>
        <end position="714"/>
    </location>
</feature>
<keyword evidence="3 6" id="KW-0378">Hydrolase</keyword>
<dbReference type="InterPro" id="IPR001300">
    <property type="entry name" value="Peptidase_C2_calpain_cat"/>
</dbReference>
<feature type="region of interest" description="Disordered" evidence="7">
    <location>
        <begin position="914"/>
        <end position="966"/>
    </location>
</feature>
<dbReference type="PANTHER" id="PTHR10183:SF379">
    <property type="entry name" value="CALPAIN-5"/>
    <property type="match status" value="1"/>
</dbReference>
<evidence type="ECO:0000256" key="5">
    <source>
        <dbReference type="PIRSR" id="PIRSR622684-1"/>
    </source>
</evidence>
<dbReference type="Pfam" id="PF00648">
    <property type="entry name" value="Peptidase_C2"/>
    <property type="match status" value="2"/>
</dbReference>
<evidence type="ECO:0000259" key="8">
    <source>
        <dbReference type="PROSITE" id="PS50203"/>
    </source>
</evidence>
<dbReference type="GO" id="GO:0006508">
    <property type="term" value="P:proteolysis"/>
    <property type="evidence" value="ECO:0007669"/>
    <property type="project" value="UniProtKB-KW"/>
</dbReference>
<feature type="domain" description="Calpain catalytic" evidence="8">
    <location>
        <begin position="206"/>
        <end position="496"/>
    </location>
</feature>
<gene>
    <name evidence="9" type="ORF">TOPH_07742</name>
</gene>
<dbReference type="PRINTS" id="PR00704">
    <property type="entry name" value="CALPAIN"/>
</dbReference>
<evidence type="ECO:0000256" key="7">
    <source>
        <dbReference type="SAM" id="MobiDB-lite"/>
    </source>
</evidence>
<evidence type="ECO:0000256" key="1">
    <source>
        <dbReference type="ARBA" id="ARBA00007623"/>
    </source>
</evidence>
<dbReference type="STRING" id="1163406.A0A0L0N0J6"/>
<dbReference type="PANTHER" id="PTHR10183">
    <property type="entry name" value="CALPAIN"/>
    <property type="match status" value="1"/>
</dbReference>
<keyword evidence="4 6" id="KW-0788">Thiol protease</keyword>
<dbReference type="GO" id="GO:0004198">
    <property type="term" value="F:calcium-dependent cysteine-type endopeptidase activity"/>
    <property type="evidence" value="ECO:0007669"/>
    <property type="project" value="InterPro"/>
</dbReference>
<evidence type="ECO:0000256" key="2">
    <source>
        <dbReference type="ARBA" id="ARBA00022670"/>
    </source>
</evidence>
<dbReference type="InterPro" id="IPR038765">
    <property type="entry name" value="Papain-like_cys_pep_sf"/>
</dbReference>
<evidence type="ECO:0000256" key="6">
    <source>
        <dbReference type="PROSITE-ProRule" id="PRU00239"/>
    </source>
</evidence>
<feature type="compositionally biased region" description="Basic and acidic residues" evidence="7">
    <location>
        <begin position="728"/>
        <end position="741"/>
    </location>
</feature>
<feature type="region of interest" description="Disordered" evidence="7">
    <location>
        <begin position="1"/>
        <end position="55"/>
    </location>
</feature>
<feature type="active site" evidence="5 6">
    <location>
        <position position="235"/>
    </location>
</feature>
<dbReference type="Gene3D" id="3.90.70.10">
    <property type="entry name" value="Cysteine proteinases"/>
    <property type="match status" value="1"/>
</dbReference>
<dbReference type="SUPFAM" id="SSF54001">
    <property type="entry name" value="Cysteine proteinases"/>
    <property type="match status" value="1"/>
</dbReference>
<feature type="region of interest" description="Disordered" evidence="7">
    <location>
        <begin position="863"/>
        <end position="882"/>
    </location>
</feature>
<proteinExistence type="inferred from homology"/>
<evidence type="ECO:0000256" key="4">
    <source>
        <dbReference type="ARBA" id="ARBA00022807"/>
    </source>
</evidence>
<dbReference type="SMART" id="SM00230">
    <property type="entry name" value="CysPc"/>
    <property type="match status" value="1"/>
</dbReference>
<feature type="compositionally biased region" description="Basic and acidic residues" evidence="7">
    <location>
        <begin position="700"/>
        <end position="714"/>
    </location>
</feature>
<dbReference type="OrthoDB" id="424753at2759"/>
<accession>A0A0L0N0J6</accession>
<feature type="compositionally biased region" description="Basic and acidic residues" evidence="7">
    <location>
        <begin position="783"/>
        <end position="796"/>
    </location>
</feature>
<dbReference type="InterPro" id="IPR022684">
    <property type="entry name" value="Calpain_cysteine_protease"/>
</dbReference>
<evidence type="ECO:0000313" key="10">
    <source>
        <dbReference type="Proteomes" id="UP000036947"/>
    </source>
</evidence>
<feature type="compositionally biased region" description="Acidic residues" evidence="7">
    <location>
        <begin position="916"/>
        <end position="929"/>
    </location>
</feature>
<dbReference type="EMBL" id="LFRF01000034">
    <property type="protein sequence ID" value="KND87622.1"/>
    <property type="molecule type" value="Genomic_DNA"/>
</dbReference>